<dbReference type="InterPro" id="IPR016171">
    <property type="entry name" value="Vanillyl_alc_oxidase_C-sub2"/>
</dbReference>
<dbReference type="EC" id="1.1.2.4" evidence="9"/>
<dbReference type="SUPFAM" id="SSF55103">
    <property type="entry name" value="FAD-linked oxidases, C-terminal domain"/>
    <property type="match status" value="1"/>
</dbReference>
<dbReference type="GO" id="GO:0004458">
    <property type="term" value="F:D-lactate dehydrogenase (cytochrome) activity"/>
    <property type="evidence" value="ECO:0007669"/>
    <property type="project" value="UniProtKB-EC"/>
</dbReference>
<protein>
    <recommendedName>
        <fullName evidence="9">D-lactate dehydrogenase (cytochrome)</fullName>
        <ecNumber evidence="9">1.1.2.4</ecNumber>
    </recommendedName>
</protein>
<keyword evidence="7" id="KW-0560">Oxidoreductase</keyword>
<comment type="subcellular location">
    <subcellularLocation>
        <location evidence="2">Mitochondrion</location>
    </subcellularLocation>
</comment>
<dbReference type="InterPro" id="IPR036318">
    <property type="entry name" value="FAD-bd_PCMH-like_sf"/>
</dbReference>
<dbReference type="GO" id="GO:0071949">
    <property type="term" value="F:FAD binding"/>
    <property type="evidence" value="ECO:0007669"/>
    <property type="project" value="InterPro"/>
</dbReference>
<evidence type="ECO:0000256" key="5">
    <source>
        <dbReference type="ARBA" id="ARBA00022827"/>
    </source>
</evidence>
<dbReference type="Pfam" id="PF02913">
    <property type="entry name" value="FAD-oxidase_C"/>
    <property type="match status" value="1"/>
</dbReference>
<dbReference type="Gene3D" id="1.10.45.10">
    <property type="entry name" value="Vanillyl-alcohol Oxidase, Chain A, domain 4"/>
    <property type="match status" value="1"/>
</dbReference>
<dbReference type="PANTHER" id="PTHR11748">
    <property type="entry name" value="D-LACTATE DEHYDROGENASE"/>
    <property type="match status" value="1"/>
</dbReference>
<feature type="domain" description="FAD-binding PCMH-type" evidence="10">
    <location>
        <begin position="58"/>
        <end position="222"/>
    </location>
</feature>
<name>A0A061QYD6_9CHLO</name>
<gene>
    <name evidence="11" type="primary">DLD</name>
    <name evidence="11" type="ORF">TSPGSL018_20541</name>
</gene>
<evidence type="ECO:0000256" key="8">
    <source>
        <dbReference type="ARBA" id="ARBA00023128"/>
    </source>
</evidence>
<dbReference type="GO" id="GO:0008720">
    <property type="term" value="F:D-lactate dehydrogenase (NAD+) activity"/>
    <property type="evidence" value="ECO:0007669"/>
    <property type="project" value="TreeGrafter"/>
</dbReference>
<evidence type="ECO:0000256" key="7">
    <source>
        <dbReference type="ARBA" id="ARBA00023002"/>
    </source>
</evidence>
<evidence type="ECO:0000256" key="3">
    <source>
        <dbReference type="ARBA" id="ARBA00008000"/>
    </source>
</evidence>
<dbReference type="InterPro" id="IPR006094">
    <property type="entry name" value="Oxid_FAD_bind_N"/>
</dbReference>
<evidence type="ECO:0000259" key="10">
    <source>
        <dbReference type="PROSITE" id="PS51387"/>
    </source>
</evidence>
<dbReference type="FunFam" id="1.10.45.10:FF:000001">
    <property type="entry name" value="D-lactate dehydrogenase mitochondrial"/>
    <property type="match status" value="1"/>
</dbReference>
<evidence type="ECO:0000256" key="1">
    <source>
        <dbReference type="ARBA" id="ARBA00001974"/>
    </source>
</evidence>
<sequence>MLRGSYGTCKHVDSPGLLRAASTLASNVANDLARLFGDRFTTKAAALESHGRDESYHKCAPPQAVIYPKTTEEVAAAVKVCQIHRVPVIPYGAGTSLEGHVAALHGGVAVDFSHMSSVLEVNPVDMDCRVEAGVTRKRLDSELRDSGLFFPVDPGADATLGGMAATRASGTTTVRYGAMREVIRTGTRARKSSAGYDLTRLLVGSEGTLGIITEVALRLHGRPEAVSSAVCTFSGMEGAVDAVVEVMARSIPVARIELIDDLCIHAINEYGGSSYEAAPATLFFEFHGSQVSVAEQSEAVADLVKDHGGSNFAWATSQEERSKLWAARHTAYWASIATAGQGRRGFPTDVCVPISRLPECITETQREVKAAGLHAPLVGHVGDGNFHMLLMVNPEDAGELSRAEAVVGSMVRRAQSLGGTCSGEHGIGFGKLPLLAGEHGAGSLEAMHRIKMALDPHNILNPGKLGSDPRAFAAAPDSA</sequence>
<dbReference type="GO" id="GO:1903457">
    <property type="term" value="P:lactate catabolic process"/>
    <property type="evidence" value="ECO:0007669"/>
    <property type="project" value="TreeGrafter"/>
</dbReference>
<keyword evidence="5" id="KW-0274">FAD</keyword>
<evidence type="ECO:0000256" key="2">
    <source>
        <dbReference type="ARBA" id="ARBA00004173"/>
    </source>
</evidence>
<keyword evidence="4" id="KW-0285">Flavoprotein</keyword>
<dbReference type="PROSITE" id="PS51387">
    <property type="entry name" value="FAD_PCMH"/>
    <property type="match status" value="1"/>
</dbReference>
<reference evidence="11" key="1">
    <citation type="submission" date="2014-05" db="EMBL/GenBank/DDBJ databases">
        <title>The transcriptome of the halophilic microalga Tetraselmis sp. GSL018 isolated from the Great Salt Lake, Utah.</title>
        <authorList>
            <person name="Jinkerson R.E."/>
            <person name="D'Adamo S."/>
            <person name="Posewitz M.C."/>
        </authorList>
    </citation>
    <scope>NUCLEOTIDE SEQUENCE</scope>
    <source>
        <strain evidence="11">GSL018</strain>
    </source>
</reference>
<evidence type="ECO:0000256" key="6">
    <source>
        <dbReference type="ARBA" id="ARBA00022946"/>
    </source>
</evidence>
<organism evidence="11">
    <name type="scientific">Tetraselmis sp. GSL018</name>
    <dbReference type="NCBI Taxonomy" id="582737"/>
    <lineage>
        <taxon>Eukaryota</taxon>
        <taxon>Viridiplantae</taxon>
        <taxon>Chlorophyta</taxon>
        <taxon>core chlorophytes</taxon>
        <taxon>Chlorodendrophyceae</taxon>
        <taxon>Chlorodendrales</taxon>
        <taxon>Chlorodendraceae</taxon>
        <taxon>Tetraselmis</taxon>
    </lineage>
</organism>
<keyword evidence="6" id="KW-0809">Transit peptide</keyword>
<evidence type="ECO:0000256" key="9">
    <source>
        <dbReference type="ARBA" id="ARBA00038897"/>
    </source>
</evidence>
<dbReference type="EMBL" id="GBEZ01023407">
    <property type="protein sequence ID" value="JAC63479.1"/>
    <property type="molecule type" value="Transcribed_RNA"/>
</dbReference>
<evidence type="ECO:0000313" key="11">
    <source>
        <dbReference type="EMBL" id="JAC63479.1"/>
    </source>
</evidence>
<dbReference type="GO" id="GO:0005739">
    <property type="term" value="C:mitochondrion"/>
    <property type="evidence" value="ECO:0007669"/>
    <property type="project" value="UniProtKB-SubCell"/>
</dbReference>
<comment type="cofactor">
    <cofactor evidence="1">
        <name>FAD</name>
        <dbReference type="ChEBI" id="CHEBI:57692"/>
    </cofactor>
</comment>
<dbReference type="FunFam" id="3.30.70.2740:FF:000001">
    <property type="entry name" value="D-lactate dehydrogenase mitochondrial"/>
    <property type="match status" value="1"/>
</dbReference>
<dbReference type="AlphaFoldDB" id="A0A061QYD6"/>
<dbReference type="InterPro" id="IPR016164">
    <property type="entry name" value="FAD-linked_Oxase-like_C"/>
</dbReference>
<accession>A0A061QYD6</accession>
<dbReference type="FunFam" id="3.30.43.10:FF:000010">
    <property type="entry name" value="probable D-lactate dehydrogenase, mitochondrial"/>
    <property type="match status" value="1"/>
</dbReference>
<dbReference type="Gene3D" id="3.30.465.10">
    <property type="match status" value="1"/>
</dbReference>
<evidence type="ECO:0000256" key="4">
    <source>
        <dbReference type="ARBA" id="ARBA00022630"/>
    </source>
</evidence>
<dbReference type="Pfam" id="PF01565">
    <property type="entry name" value="FAD_binding_4"/>
    <property type="match status" value="1"/>
</dbReference>
<dbReference type="PANTHER" id="PTHR11748:SF111">
    <property type="entry name" value="D-LACTATE DEHYDROGENASE, MITOCHONDRIAL-RELATED"/>
    <property type="match status" value="1"/>
</dbReference>
<dbReference type="InterPro" id="IPR004113">
    <property type="entry name" value="FAD-bd_oxidored_4_C"/>
</dbReference>
<dbReference type="Gene3D" id="3.30.70.2740">
    <property type="match status" value="1"/>
</dbReference>
<dbReference type="SUPFAM" id="SSF56176">
    <property type="entry name" value="FAD-binding/transporter-associated domain-like"/>
    <property type="match status" value="1"/>
</dbReference>
<comment type="similarity">
    <text evidence="3">Belongs to the FAD-binding oxidoreductase/transferase type 4 family.</text>
</comment>
<dbReference type="InterPro" id="IPR016166">
    <property type="entry name" value="FAD-bd_PCMH"/>
</dbReference>
<proteinExistence type="inferred from homology"/>
<dbReference type="InterPro" id="IPR016169">
    <property type="entry name" value="FAD-bd_PCMH_sub2"/>
</dbReference>
<keyword evidence="8" id="KW-0496">Mitochondrion</keyword>